<dbReference type="CDD" id="cd03139">
    <property type="entry name" value="GATase1_PfpI_2"/>
    <property type="match status" value="1"/>
</dbReference>
<organism evidence="2 3">
    <name type="scientific">Ktedonospora formicarum</name>
    <dbReference type="NCBI Taxonomy" id="2778364"/>
    <lineage>
        <taxon>Bacteria</taxon>
        <taxon>Bacillati</taxon>
        <taxon>Chloroflexota</taxon>
        <taxon>Ktedonobacteria</taxon>
        <taxon>Ktedonobacterales</taxon>
        <taxon>Ktedonobacteraceae</taxon>
        <taxon>Ktedonospora</taxon>
    </lineage>
</organism>
<dbReference type="Gene3D" id="3.40.50.880">
    <property type="match status" value="2"/>
</dbReference>
<dbReference type="InterPro" id="IPR052158">
    <property type="entry name" value="INH-QAR"/>
</dbReference>
<dbReference type="Proteomes" id="UP000612362">
    <property type="component" value="Unassembled WGS sequence"/>
</dbReference>
<reference evidence="2" key="1">
    <citation type="submission" date="2020-10" db="EMBL/GenBank/DDBJ databases">
        <title>Taxonomic study of unclassified bacteria belonging to the class Ktedonobacteria.</title>
        <authorList>
            <person name="Yabe S."/>
            <person name="Wang C.M."/>
            <person name="Zheng Y."/>
            <person name="Sakai Y."/>
            <person name="Cavaletti L."/>
            <person name="Monciardini P."/>
            <person name="Donadio S."/>
        </authorList>
    </citation>
    <scope>NUCLEOTIDE SEQUENCE</scope>
    <source>
        <strain evidence="2">SOSP1-1</strain>
    </source>
</reference>
<dbReference type="PANTHER" id="PTHR43130:SF3">
    <property type="entry name" value="HTH-TYPE TRANSCRIPTIONAL REGULATOR RV1931C"/>
    <property type="match status" value="1"/>
</dbReference>
<dbReference type="SUPFAM" id="SSF52317">
    <property type="entry name" value="Class I glutamine amidotransferase-like"/>
    <property type="match status" value="2"/>
</dbReference>
<comment type="caution">
    <text evidence="2">The sequence shown here is derived from an EMBL/GenBank/DDBJ whole genome shotgun (WGS) entry which is preliminary data.</text>
</comment>
<keyword evidence="3" id="KW-1185">Reference proteome</keyword>
<gene>
    <name evidence="2" type="ORF">KSX_89040</name>
</gene>
<evidence type="ECO:0000313" key="2">
    <source>
        <dbReference type="EMBL" id="GHO50741.1"/>
    </source>
</evidence>
<evidence type="ECO:0000313" key="3">
    <source>
        <dbReference type="Proteomes" id="UP000612362"/>
    </source>
</evidence>
<protein>
    <recommendedName>
        <fullName evidence="1">DJ-1/PfpI domain-containing protein</fullName>
    </recommendedName>
</protein>
<name>A0A8J3MY94_9CHLR</name>
<dbReference type="Pfam" id="PF01965">
    <property type="entry name" value="DJ-1_PfpI"/>
    <property type="match status" value="2"/>
</dbReference>
<feature type="domain" description="DJ-1/PfpI" evidence="1">
    <location>
        <begin position="235"/>
        <end position="398"/>
    </location>
</feature>
<proteinExistence type="predicted"/>
<dbReference type="RefSeq" id="WP_220199713.1">
    <property type="nucleotide sequence ID" value="NZ_BNJF01000009.1"/>
</dbReference>
<dbReference type="PANTHER" id="PTHR43130">
    <property type="entry name" value="ARAC-FAMILY TRANSCRIPTIONAL REGULATOR"/>
    <property type="match status" value="1"/>
</dbReference>
<dbReference type="EMBL" id="BNJF01000009">
    <property type="protein sequence ID" value="GHO50741.1"/>
    <property type="molecule type" value="Genomic_DNA"/>
</dbReference>
<evidence type="ECO:0000259" key="1">
    <source>
        <dbReference type="Pfam" id="PF01965"/>
    </source>
</evidence>
<accession>A0A8J3MY94</accession>
<dbReference type="AlphaFoldDB" id="A0A8J3MY94"/>
<feature type="domain" description="DJ-1/PfpI" evidence="1">
    <location>
        <begin position="42"/>
        <end position="178"/>
    </location>
</feature>
<dbReference type="InterPro" id="IPR002818">
    <property type="entry name" value="DJ-1/PfpI"/>
</dbReference>
<dbReference type="InterPro" id="IPR029062">
    <property type="entry name" value="Class_I_gatase-like"/>
</dbReference>
<sequence>MTKKTLAFVVYPGISLLEFVGSRTLLGIILAQEGSPLKLGVDYELVVVGERIEEIPTDTPLSILPQKTFADVARPDALVVIGGGADTLLALEDTNLISYVRGAGECASWVAATSTGSLLLAAAGLLEGRLATTHWAYADRLQAYNVRYQATETSNTVTDGKFTTTAGASGAVDMALHLGAQLTNQATAQFGQLMIEYDPHPPFGRLDWTSFDQQRAILTPLMNRRPDRQDTVQDIAFLLYPGLTVFDLVGPLQVFSALHRIAPEFRLIVVAEQAGPVMTDIGVRMVPNCTFADLPHPDVFFVPGGTTPTLQAMSNPAIRQYIRSAAQHAQWIISVCTGALLLAAVGLLEGREVTTHWSFPRYLKDLGARYVQKRWTVNGNIVSAAGVSAGVDMALYLVSRLRNEETAHTVQWLIQYDPQPPFGGIDYQHLKLLPRCMRGIFTFVAPLYTTKARRLTRQERGRPPYDV</sequence>